<reference evidence="2 3" key="1">
    <citation type="submission" date="2021-06" db="EMBL/GenBank/DDBJ databases">
        <authorList>
            <person name="Palmer J.M."/>
        </authorList>
    </citation>
    <scope>NUCLEOTIDE SEQUENCE [LARGE SCALE GENOMIC DNA]</scope>
    <source>
        <strain evidence="2 3">MEX-2019</strain>
        <tissue evidence="2">Muscle</tissue>
    </source>
</reference>
<organism evidence="2 3">
    <name type="scientific">Crenichthys baileyi</name>
    <name type="common">White River springfish</name>
    <dbReference type="NCBI Taxonomy" id="28760"/>
    <lineage>
        <taxon>Eukaryota</taxon>
        <taxon>Metazoa</taxon>
        <taxon>Chordata</taxon>
        <taxon>Craniata</taxon>
        <taxon>Vertebrata</taxon>
        <taxon>Euteleostomi</taxon>
        <taxon>Actinopterygii</taxon>
        <taxon>Neopterygii</taxon>
        <taxon>Teleostei</taxon>
        <taxon>Neoteleostei</taxon>
        <taxon>Acanthomorphata</taxon>
        <taxon>Ovalentaria</taxon>
        <taxon>Atherinomorphae</taxon>
        <taxon>Cyprinodontiformes</taxon>
        <taxon>Goodeidae</taxon>
        <taxon>Crenichthys</taxon>
    </lineage>
</organism>
<comment type="caution">
    <text evidence="2">The sequence shown here is derived from an EMBL/GenBank/DDBJ whole genome shotgun (WGS) entry which is preliminary data.</text>
</comment>
<evidence type="ECO:0000313" key="3">
    <source>
        <dbReference type="Proteomes" id="UP001311232"/>
    </source>
</evidence>
<feature type="non-terminal residue" evidence="2">
    <location>
        <position position="105"/>
    </location>
</feature>
<dbReference type="EMBL" id="JAHHUM010002891">
    <property type="protein sequence ID" value="KAK5600293.1"/>
    <property type="molecule type" value="Genomic_DNA"/>
</dbReference>
<feature type="region of interest" description="Disordered" evidence="1">
    <location>
        <begin position="25"/>
        <end position="105"/>
    </location>
</feature>
<dbReference type="Proteomes" id="UP001311232">
    <property type="component" value="Unassembled WGS sequence"/>
</dbReference>
<sequence>MRDYSLQRAWETVLWQTKTRAFLPQPSRRLAGKPPPRQLIHREVLRTDVSCSGKRARGSLPDQSAQPGEQAENGAEPPHAPSAPAAVEHMECEPGGVRRQISLEQ</sequence>
<proteinExistence type="predicted"/>
<keyword evidence="3" id="KW-1185">Reference proteome</keyword>
<accession>A0AAV9QS42</accession>
<dbReference type="AlphaFoldDB" id="A0AAV9QS42"/>
<name>A0AAV9QS42_9TELE</name>
<evidence type="ECO:0000313" key="2">
    <source>
        <dbReference type="EMBL" id="KAK5600293.1"/>
    </source>
</evidence>
<gene>
    <name evidence="2" type="ORF">CRENBAI_001379</name>
</gene>
<evidence type="ECO:0000256" key="1">
    <source>
        <dbReference type="SAM" id="MobiDB-lite"/>
    </source>
</evidence>
<protein>
    <submittedName>
        <fullName evidence="2">Uncharacterized protein</fullName>
    </submittedName>
</protein>